<dbReference type="STRING" id="34097.SAMN02745150_01050"/>
<feature type="domain" description="NIF system FeS cluster assembly NifU C-terminal" evidence="1">
    <location>
        <begin position="19"/>
        <end position="90"/>
    </location>
</feature>
<dbReference type="Gene3D" id="3.30.300.130">
    <property type="entry name" value="Fe-S cluster assembly (FSCA)"/>
    <property type="match status" value="1"/>
</dbReference>
<dbReference type="Pfam" id="PF01106">
    <property type="entry name" value="NifU"/>
    <property type="match status" value="1"/>
</dbReference>
<dbReference type="RefSeq" id="WP_092319345.1">
    <property type="nucleotide sequence ID" value="NZ_FOKY01000011.1"/>
</dbReference>
<dbReference type="Proteomes" id="UP000240042">
    <property type="component" value="Unassembled WGS sequence"/>
</dbReference>
<reference evidence="3" key="1">
    <citation type="submission" date="2016-10" db="EMBL/GenBank/DDBJ databases">
        <authorList>
            <person name="Varghese N."/>
            <person name="Submissions S."/>
        </authorList>
    </citation>
    <scope>NUCLEOTIDE SEQUENCE [LARGE SCALE GENOMIC DNA]</scope>
    <source>
        <strain evidence="3">ATCC 43811</strain>
    </source>
</reference>
<dbReference type="GO" id="GO:0051536">
    <property type="term" value="F:iron-sulfur cluster binding"/>
    <property type="evidence" value="ECO:0007669"/>
    <property type="project" value="InterPro"/>
</dbReference>
<sequence>MSEEINFDELSIVQKLRLIEDKLNQEVRPMLVLDGGDMEIVDLKEDEDGTLLLFIQYLGACNGCPSASTGTLMAIQQYLNVKISDRIEVIPVQ</sequence>
<dbReference type="InterPro" id="IPR034904">
    <property type="entry name" value="FSCA_dom_sf"/>
</dbReference>
<organism evidence="2 3">
    <name type="scientific">Brevinema andersonii</name>
    <dbReference type="NCBI Taxonomy" id="34097"/>
    <lineage>
        <taxon>Bacteria</taxon>
        <taxon>Pseudomonadati</taxon>
        <taxon>Spirochaetota</taxon>
        <taxon>Spirochaetia</taxon>
        <taxon>Brevinematales</taxon>
        <taxon>Brevinemataceae</taxon>
        <taxon>Brevinema</taxon>
    </lineage>
</organism>
<dbReference type="AlphaFoldDB" id="A0A1I1ECD2"/>
<accession>A0A1I1ECD2</accession>
<gene>
    <name evidence="2" type="ORF">SAMN02745150_01050</name>
</gene>
<dbReference type="SUPFAM" id="SSF117916">
    <property type="entry name" value="Fe-S cluster assembly (FSCA) domain-like"/>
    <property type="match status" value="1"/>
</dbReference>
<evidence type="ECO:0000313" key="2">
    <source>
        <dbReference type="EMBL" id="SFB84784.1"/>
    </source>
</evidence>
<protein>
    <submittedName>
        <fullName evidence="2">Fe-S cluster biogenesis protein NfuA, 4Fe-4S-binding domain</fullName>
    </submittedName>
</protein>
<dbReference type="EMBL" id="FOKY01000011">
    <property type="protein sequence ID" value="SFB84784.1"/>
    <property type="molecule type" value="Genomic_DNA"/>
</dbReference>
<proteinExistence type="predicted"/>
<evidence type="ECO:0000313" key="3">
    <source>
        <dbReference type="Proteomes" id="UP000240042"/>
    </source>
</evidence>
<name>A0A1I1ECD2_BREAD</name>
<keyword evidence="3" id="KW-1185">Reference proteome</keyword>
<dbReference type="GO" id="GO:0005506">
    <property type="term" value="F:iron ion binding"/>
    <property type="evidence" value="ECO:0007669"/>
    <property type="project" value="InterPro"/>
</dbReference>
<dbReference type="OrthoDB" id="9796965at2"/>
<dbReference type="GO" id="GO:0016226">
    <property type="term" value="P:iron-sulfur cluster assembly"/>
    <property type="evidence" value="ECO:0007669"/>
    <property type="project" value="InterPro"/>
</dbReference>
<evidence type="ECO:0000259" key="1">
    <source>
        <dbReference type="Pfam" id="PF01106"/>
    </source>
</evidence>
<dbReference type="InterPro" id="IPR001075">
    <property type="entry name" value="NIF_FeS_clus_asmbl_NifU_C"/>
</dbReference>